<proteinExistence type="predicted"/>
<sequence length="94" mass="10202">MKIKKILCFCGSGLGTSFVMEMNVKKALKNLGIDDIEVEHSTIDDVMPGAADLFICGADLLPNALKAGMAIGLNNMVSVEEIQTKLKQIFEQEN</sequence>
<dbReference type="Pfam" id="PF02302">
    <property type="entry name" value="PTS_IIB"/>
    <property type="match status" value="1"/>
</dbReference>
<gene>
    <name evidence="3" type="ORF">DWV06_04650</name>
</gene>
<dbReference type="InterPro" id="IPR036095">
    <property type="entry name" value="PTS_EIIB-like_sf"/>
</dbReference>
<dbReference type="OrthoDB" id="6603449at2"/>
<evidence type="ECO:0000256" key="1">
    <source>
        <dbReference type="ARBA" id="ARBA00022679"/>
    </source>
</evidence>
<evidence type="ECO:0000259" key="2">
    <source>
        <dbReference type="PROSITE" id="PS51099"/>
    </source>
</evidence>
<dbReference type="SUPFAM" id="SSF52794">
    <property type="entry name" value="PTS system IIB component-like"/>
    <property type="match status" value="1"/>
</dbReference>
<dbReference type="CDD" id="cd05563">
    <property type="entry name" value="PTS_IIB_ascorbate"/>
    <property type="match status" value="1"/>
</dbReference>
<comment type="caution">
    <text evidence="3">The sequence shown here is derived from an EMBL/GenBank/DDBJ whole genome shotgun (WGS) entry which is preliminary data.</text>
</comment>
<dbReference type="GO" id="GO:0009401">
    <property type="term" value="P:phosphoenolpyruvate-dependent sugar phosphotransferase system"/>
    <property type="evidence" value="ECO:0007669"/>
    <property type="project" value="InterPro"/>
</dbReference>
<name>A0A371AY41_9FIRM</name>
<dbReference type="RefSeq" id="WP_115481154.1">
    <property type="nucleotide sequence ID" value="NZ_QRCT01000013.1"/>
</dbReference>
<evidence type="ECO:0000313" key="4">
    <source>
        <dbReference type="Proteomes" id="UP000255036"/>
    </source>
</evidence>
<dbReference type="Gene3D" id="3.40.50.2300">
    <property type="match status" value="1"/>
</dbReference>
<feature type="domain" description="PTS EIIB type-2" evidence="2">
    <location>
        <begin position="4"/>
        <end position="94"/>
    </location>
</feature>
<dbReference type="AlphaFoldDB" id="A0A371AY41"/>
<dbReference type="EMBL" id="QRCT01000013">
    <property type="protein sequence ID" value="RDU24410.1"/>
    <property type="molecule type" value="Genomic_DNA"/>
</dbReference>
<dbReference type="InterPro" id="IPR013011">
    <property type="entry name" value="PTS_EIIB_2"/>
</dbReference>
<dbReference type="PROSITE" id="PS51099">
    <property type="entry name" value="PTS_EIIB_TYPE_2"/>
    <property type="match status" value="1"/>
</dbReference>
<accession>A0A371AY41</accession>
<organism evidence="3 4">
    <name type="scientific">Anaerosacchariphilus polymeriproducens</name>
    <dbReference type="NCBI Taxonomy" id="1812858"/>
    <lineage>
        <taxon>Bacteria</taxon>
        <taxon>Bacillati</taxon>
        <taxon>Bacillota</taxon>
        <taxon>Clostridia</taxon>
        <taxon>Lachnospirales</taxon>
        <taxon>Lachnospiraceae</taxon>
        <taxon>Anaerosacchariphilus</taxon>
    </lineage>
</organism>
<reference evidence="3 4" key="1">
    <citation type="submission" date="2018-07" db="EMBL/GenBank/DDBJ databases">
        <title>Anaerosacharophilus polymeroproducens gen. nov. sp. nov., an anaerobic bacterium isolated from salt field.</title>
        <authorList>
            <person name="Kim W."/>
            <person name="Yang S.-H."/>
            <person name="Oh J."/>
            <person name="Lee J.-H."/>
            <person name="Kwon K.K."/>
        </authorList>
    </citation>
    <scope>NUCLEOTIDE SEQUENCE [LARGE SCALE GENOMIC DNA]</scope>
    <source>
        <strain evidence="3 4">MCWD5</strain>
    </source>
</reference>
<protein>
    <submittedName>
        <fullName evidence="3">PTS sugar transporter subunit IIB</fullName>
    </submittedName>
</protein>
<keyword evidence="3" id="KW-0762">Sugar transport</keyword>
<keyword evidence="1" id="KW-0808">Transferase</keyword>
<evidence type="ECO:0000313" key="3">
    <source>
        <dbReference type="EMBL" id="RDU24410.1"/>
    </source>
</evidence>
<keyword evidence="4" id="KW-1185">Reference proteome</keyword>
<dbReference type="GO" id="GO:0008982">
    <property type="term" value="F:protein-N(PI)-phosphohistidine-sugar phosphotransferase activity"/>
    <property type="evidence" value="ECO:0007669"/>
    <property type="project" value="InterPro"/>
</dbReference>
<dbReference type="InterPro" id="IPR003501">
    <property type="entry name" value="PTS_EIIB_2/3"/>
</dbReference>
<dbReference type="Proteomes" id="UP000255036">
    <property type="component" value="Unassembled WGS sequence"/>
</dbReference>
<keyword evidence="3" id="KW-0813">Transport</keyword>